<name>A0ABV9XCL7_9ACTN</name>
<proteinExistence type="predicted"/>
<evidence type="ECO:0000313" key="1">
    <source>
        <dbReference type="EMBL" id="MFC5021673.1"/>
    </source>
</evidence>
<gene>
    <name evidence="1" type="ORF">ACFPM3_05850</name>
</gene>
<dbReference type="RefSeq" id="WP_345693623.1">
    <property type="nucleotide sequence ID" value="NZ_BAABIT010000001.1"/>
</dbReference>
<reference evidence="2" key="1">
    <citation type="journal article" date="2019" name="Int. J. Syst. Evol. Microbiol.">
        <title>The Global Catalogue of Microorganisms (GCM) 10K type strain sequencing project: providing services to taxonomists for standard genome sequencing and annotation.</title>
        <authorList>
            <consortium name="The Broad Institute Genomics Platform"/>
            <consortium name="The Broad Institute Genome Sequencing Center for Infectious Disease"/>
            <person name="Wu L."/>
            <person name="Ma J."/>
        </authorList>
    </citation>
    <scope>NUCLEOTIDE SEQUENCE [LARGE SCALE GENOMIC DNA]</scope>
    <source>
        <strain evidence="2">CGMCC 4.1648</strain>
    </source>
</reference>
<sequence>MTVGRKGARRITVDGVPYRWRLRRRPTYGQALCWSPCTYAVEHAEQSGAPLVVVTDRPHLSNWLGHRARPVLPAEVADTIRTALDQGWTPTKPGSPFLLDLSYGFTAMP</sequence>
<accession>A0ABV9XCL7</accession>
<organism evidence="1 2">
    <name type="scientific">Streptomyces coeruleoprunus</name>
    <dbReference type="NCBI Taxonomy" id="285563"/>
    <lineage>
        <taxon>Bacteria</taxon>
        <taxon>Bacillati</taxon>
        <taxon>Actinomycetota</taxon>
        <taxon>Actinomycetes</taxon>
        <taxon>Kitasatosporales</taxon>
        <taxon>Streptomycetaceae</taxon>
        <taxon>Streptomyces</taxon>
    </lineage>
</organism>
<keyword evidence="2" id="KW-1185">Reference proteome</keyword>
<comment type="caution">
    <text evidence="1">The sequence shown here is derived from an EMBL/GenBank/DDBJ whole genome shotgun (WGS) entry which is preliminary data.</text>
</comment>
<dbReference type="EMBL" id="JBHSJD010000002">
    <property type="protein sequence ID" value="MFC5021673.1"/>
    <property type="molecule type" value="Genomic_DNA"/>
</dbReference>
<protein>
    <submittedName>
        <fullName evidence="1">Uncharacterized protein</fullName>
    </submittedName>
</protein>
<dbReference type="Proteomes" id="UP001595829">
    <property type="component" value="Unassembled WGS sequence"/>
</dbReference>
<evidence type="ECO:0000313" key="2">
    <source>
        <dbReference type="Proteomes" id="UP001595829"/>
    </source>
</evidence>